<dbReference type="InterPro" id="IPR043502">
    <property type="entry name" value="DNA/RNA_pol_sf"/>
</dbReference>
<dbReference type="InterPro" id="IPR036691">
    <property type="entry name" value="Endo/exonu/phosph_ase_sf"/>
</dbReference>
<dbReference type="SUPFAM" id="SSF56672">
    <property type="entry name" value="DNA/RNA polymerases"/>
    <property type="match status" value="1"/>
</dbReference>
<dbReference type="PROSITE" id="PS50878">
    <property type="entry name" value="RT_POL"/>
    <property type="match status" value="1"/>
</dbReference>
<dbReference type="Pfam" id="PF00078">
    <property type="entry name" value="RVT_1"/>
    <property type="match status" value="1"/>
</dbReference>
<dbReference type="PANTHER" id="PTHR46890">
    <property type="entry name" value="NON-LTR RETROLELEMENT REVERSE TRANSCRIPTASE-LIKE PROTEIN-RELATED"/>
    <property type="match status" value="1"/>
</dbReference>
<dbReference type="InterPro" id="IPR052343">
    <property type="entry name" value="Retrotransposon-Effector_Assoc"/>
</dbReference>
<dbReference type="InterPro" id="IPR000477">
    <property type="entry name" value="RT_dom"/>
</dbReference>
<dbReference type="PANTHER" id="PTHR46890:SF48">
    <property type="entry name" value="RNA-DIRECTED DNA POLYMERASE"/>
    <property type="match status" value="1"/>
</dbReference>
<gene>
    <name evidence="3" type="primary">LOC140016053</name>
</gene>
<sequence length="532" mass="62658">MLLSTRFSSYRCGKFYISWFMGLELSNLGLFICGEDMNYKDYLNYAGYWFVYVRKNQSDIITHRKQIWGDNWIIMGDMNDITSNTEKWGGNSRPDSSFRVFRNFINKNQLIDLGFEGVPWTWCNNWSPGSVVRERLDRILCNKRWMDLYEQAKCSHLFKEASDHCILLLDTQPEKRKWKKCFQFDRRWIEYAGVEEVISKAWKWEQEGSRLYKLQQKIKKCRLALLEWNRKLQKNTKRDIRRIQKELKVAQCSHMDTRKGELARLKKNLGEAYRREELYWSQKARMKRRLIRPISEVEINEAVFSMHPNKAPGPDAFNETLISLIPKVEHPVFVSQFRPISLCNVAYKIITKILVNRLKPILGQCISQNQSAFVPGRQIIDNVLMAHEYIHWLNGKRNGKETYMTVKFDMSKAYDRVEWDLIAKSWEKWVSIGDGLASVQEAKVVVQVIEEYGTASGQVINAEKSSILFSKNTREEVKQQVLQVMGGMQQVKKSHYLGLPMVIGRSKNAVFKYIKDRITTRTVDRPNCYRLE</sequence>
<organism evidence="2 3">
    <name type="scientific">Coffea arabica</name>
    <name type="common">Arabian coffee</name>
    <dbReference type="NCBI Taxonomy" id="13443"/>
    <lineage>
        <taxon>Eukaryota</taxon>
        <taxon>Viridiplantae</taxon>
        <taxon>Streptophyta</taxon>
        <taxon>Embryophyta</taxon>
        <taxon>Tracheophyta</taxon>
        <taxon>Spermatophyta</taxon>
        <taxon>Magnoliopsida</taxon>
        <taxon>eudicotyledons</taxon>
        <taxon>Gunneridae</taxon>
        <taxon>Pentapetalae</taxon>
        <taxon>asterids</taxon>
        <taxon>lamiids</taxon>
        <taxon>Gentianales</taxon>
        <taxon>Rubiaceae</taxon>
        <taxon>Ixoroideae</taxon>
        <taxon>Gardenieae complex</taxon>
        <taxon>Bertiereae - Coffeeae clade</taxon>
        <taxon>Coffeeae</taxon>
        <taxon>Coffea</taxon>
    </lineage>
</organism>
<feature type="domain" description="Reverse transcriptase" evidence="1">
    <location>
        <begin position="306"/>
        <end position="532"/>
    </location>
</feature>
<accession>A0ABM4VZW4</accession>
<evidence type="ECO:0000313" key="2">
    <source>
        <dbReference type="Proteomes" id="UP001652660"/>
    </source>
</evidence>
<dbReference type="Proteomes" id="UP001652660">
    <property type="component" value="Chromosome 1e"/>
</dbReference>
<name>A0ABM4VZW4_COFAR</name>
<evidence type="ECO:0000259" key="1">
    <source>
        <dbReference type="PROSITE" id="PS50878"/>
    </source>
</evidence>
<dbReference type="CDD" id="cd01650">
    <property type="entry name" value="RT_nLTR_like"/>
    <property type="match status" value="1"/>
</dbReference>
<protein>
    <recommendedName>
        <fullName evidence="1">Reverse transcriptase domain-containing protein</fullName>
    </recommendedName>
</protein>
<reference evidence="3" key="2">
    <citation type="submission" date="2025-08" db="UniProtKB">
        <authorList>
            <consortium name="RefSeq"/>
        </authorList>
    </citation>
    <scope>IDENTIFICATION</scope>
    <source>
        <tissue evidence="3">Leaves</tissue>
    </source>
</reference>
<dbReference type="GeneID" id="140016053"/>
<proteinExistence type="predicted"/>
<dbReference type="Gene3D" id="3.60.10.10">
    <property type="entry name" value="Endonuclease/exonuclease/phosphatase"/>
    <property type="match status" value="1"/>
</dbReference>
<keyword evidence="2" id="KW-1185">Reference proteome</keyword>
<dbReference type="RefSeq" id="XP_071925086.1">
    <property type="nucleotide sequence ID" value="XM_072068985.1"/>
</dbReference>
<reference evidence="2" key="1">
    <citation type="journal article" date="2025" name="Foods">
        <title>Unveiling the Microbial Signatures of Arabica Coffee Cherries: Insights into Ripeness Specific Diversity, Functional Traits, and Implications for Quality and Safety.</title>
        <authorList>
            <consortium name="RefSeq"/>
            <person name="Tenea G.N."/>
            <person name="Cifuentes V."/>
            <person name="Reyes P."/>
            <person name="Cevallos-Vallejos M."/>
        </authorList>
    </citation>
    <scope>NUCLEOTIDE SEQUENCE [LARGE SCALE GENOMIC DNA]</scope>
</reference>
<evidence type="ECO:0000313" key="3">
    <source>
        <dbReference type="RefSeq" id="XP_071925086.1"/>
    </source>
</evidence>
<dbReference type="SUPFAM" id="SSF56219">
    <property type="entry name" value="DNase I-like"/>
    <property type="match status" value="1"/>
</dbReference>